<evidence type="ECO:0000313" key="3">
    <source>
        <dbReference type="Proteomes" id="UP000790833"/>
    </source>
</evidence>
<evidence type="ECO:0000256" key="1">
    <source>
        <dbReference type="SAM" id="MobiDB-lite"/>
    </source>
</evidence>
<dbReference type="EMBL" id="JAHMUF010000004">
    <property type="protein sequence ID" value="KAG7195230.1"/>
    <property type="molecule type" value="Genomic_DNA"/>
</dbReference>
<dbReference type="GeneID" id="66117130"/>
<proteinExistence type="predicted"/>
<dbReference type="Pfam" id="PF17306">
    <property type="entry name" value="DUF5355"/>
    <property type="match status" value="1"/>
</dbReference>
<evidence type="ECO:0000313" key="2">
    <source>
        <dbReference type="EMBL" id="KAG7195230.1"/>
    </source>
</evidence>
<keyword evidence="3" id="KW-1185">Reference proteome</keyword>
<dbReference type="OrthoDB" id="3980807at2759"/>
<dbReference type="InterPro" id="IPR035278">
    <property type="entry name" value="DUF5355"/>
</dbReference>
<reference evidence="2" key="1">
    <citation type="submission" date="2021-03" db="EMBL/GenBank/DDBJ databases">
        <authorList>
            <person name="Palmer J.M."/>
        </authorList>
    </citation>
    <scope>NUCLEOTIDE SEQUENCE</scope>
    <source>
        <strain evidence="2">ARV_011</strain>
    </source>
</reference>
<sequence>MIRPQTITLPVRVPCLLSQCEKFRNGLISIAEVLQISYLEELEVYLDWLVGHRDIALLNGSLRPWTTVNVTRTKLKDKLKDKLKKYNTKESEGELSVIESSKESTVWTTTEEISMVVGAISLAYMSMAALRTEELIQGDNASPEADHQWKTTTNLLKLLLSVVRYGQEVIGSNLWLEFLTHINNLNLQLGIIIKSGWVNRMNFGSLDDVDGGKLISKNNGTLTRIAIYCLGELNRALMAIDKSDQMIKINEQWSIEANSWYSYLVVMRKYIMGYIGLFYSIDNYQQDKIGEAIGLVNFGIVTLQGRKISDDIGSGKRAREWLKIHRQDSLLKNMQSTAELNYNKSDFAKMIHMTQDLTYLFDMLVRLRVKYTKENDTLKFDTVQDWKDIGQDSKWPQGIAVPVGAIEKYTPNSHRNQTPTTNQDALGQTPYY</sequence>
<organism evidence="2 3">
    <name type="scientific">Scheffersomyces spartinae</name>
    <dbReference type="NCBI Taxonomy" id="45513"/>
    <lineage>
        <taxon>Eukaryota</taxon>
        <taxon>Fungi</taxon>
        <taxon>Dikarya</taxon>
        <taxon>Ascomycota</taxon>
        <taxon>Saccharomycotina</taxon>
        <taxon>Pichiomycetes</taxon>
        <taxon>Debaryomycetaceae</taxon>
        <taxon>Scheffersomyces</taxon>
    </lineage>
</organism>
<dbReference type="Proteomes" id="UP000790833">
    <property type="component" value="Unassembled WGS sequence"/>
</dbReference>
<comment type="caution">
    <text evidence="2">The sequence shown here is derived from an EMBL/GenBank/DDBJ whole genome shotgun (WGS) entry which is preliminary data.</text>
</comment>
<dbReference type="Gene3D" id="1.25.40.280">
    <property type="entry name" value="alix/aip1 like domains"/>
    <property type="match status" value="1"/>
</dbReference>
<gene>
    <name evidence="2" type="ORF">KQ657_003756</name>
</gene>
<protein>
    <submittedName>
        <fullName evidence="2">Uncharacterized protein</fullName>
    </submittedName>
</protein>
<dbReference type="RefSeq" id="XP_043050777.1">
    <property type="nucleotide sequence ID" value="XM_043194453.1"/>
</dbReference>
<accession>A0A9P7VCE8</accession>
<dbReference type="AlphaFoldDB" id="A0A9P7VCE8"/>
<dbReference type="InterPro" id="IPR038499">
    <property type="entry name" value="BRO1_sf"/>
</dbReference>
<feature type="region of interest" description="Disordered" evidence="1">
    <location>
        <begin position="410"/>
        <end position="432"/>
    </location>
</feature>
<name>A0A9P7VCE8_9ASCO</name>